<accession>A0A9Q1BLC3</accession>
<feature type="transmembrane region" description="Helical" evidence="1">
    <location>
        <begin position="551"/>
        <end position="570"/>
    </location>
</feature>
<keyword evidence="4" id="KW-1185">Reference proteome</keyword>
<feature type="transmembrane region" description="Helical" evidence="1">
    <location>
        <begin position="506"/>
        <end position="531"/>
    </location>
</feature>
<reference evidence="3" key="1">
    <citation type="submission" date="2021-10" db="EMBL/GenBank/DDBJ databases">
        <title>Tropical sea cucumber genome reveals ecological adaptation and Cuvierian tubules defense mechanism.</title>
        <authorList>
            <person name="Chen T."/>
        </authorList>
    </citation>
    <scope>NUCLEOTIDE SEQUENCE</scope>
    <source>
        <strain evidence="3">Nanhai2018</strain>
        <tissue evidence="3">Muscle</tissue>
    </source>
</reference>
<sequence length="743" mass="83881">MAKSQSATKKLVFWAVLLLIGTLNVMSQTIAGSSDYQLLSTAYSDGSGCIFNISDEVVIELSDKISEGNFFIYINLEFSDSSSVRKDYGSNIIDPFRWVYASGGKGDLLLTLPFDFVQLSMATLKIGVSSITVKVDTDETCLQGVSGNELIQDLAGTVFEIVSRSTDTEESEPFSVCIERQLAENELDRTMSFYLPGSAYILFQTSTVYDCWLDDGGVLSSNAVIYMKYKTLITCVFILGVILALYSPMAGIFFVRLSAPPPADLSFNVIAVHSDLPLGLKYNLMFAGSDFKWIRLLRWLILVIIFGLTPYIPFMAWAAKGELGIRMEAINNAGVLSYTELYGWHFFVEFPYYVTVALLLTFTFESYDLVTERLQVRKVDRRYFCLVDLPQELYIPESIEEDNQGVERRAYGFYQAMIHRAFGMVNFGLYTYFFGQPFVSIQKYIGGRSLSGWLLTFLTTIIYIIIFPFLLFGFLFSMLFYAFPIGDVMLFCLRKFIHDKPDVRDILVAFGIVLLSISCFFKFIAVFVYVSELIGYTFVGFVTHTEEVGEYVMVGVLFFGVVLNAFTNFYDGYCHLLLQVVEKADQKDTALEKKQLEESQQTIHAQSGSVDNQSSSPVTFDNLLYFNKQGVPFIKMDLFERVVNKYRPVKVEIFKIVSQLSLLAVVVLLGLSIIKTIDGFSDLPASIEVFATVIVAGVLPLFVLIVRSPGKTECLDESKWRQLEQDLENYAETGQFVSDYLQQ</sequence>
<dbReference type="AlphaFoldDB" id="A0A9Q1BLC3"/>
<feature type="transmembrane region" description="Helical" evidence="1">
    <location>
        <begin position="350"/>
        <end position="370"/>
    </location>
</feature>
<keyword evidence="2" id="KW-0732">Signal</keyword>
<organism evidence="3 4">
    <name type="scientific">Holothuria leucospilota</name>
    <name type="common">Black long sea cucumber</name>
    <name type="synonym">Mertensiothuria leucospilota</name>
    <dbReference type="NCBI Taxonomy" id="206669"/>
    <lineage>
        <taxon>Eukaryota</taxon>
        <taxon>Metazoa</taxon>
        <taxon>Echinodermata</taxon>
        <taxon>Eleutherozoa</taxon>
        <taxon>Echinozoa</taxon>
        <taxon>Holothuroidea</taxon>
        <taxon>Aspidochirotacea</taxon>
        <taxon>Aspidochirotida</taxon>
        <taxon>Holothuriidae</taxon>
        <taxon>Holothuria</taxon>
    </lineage>
</organism>
<protein>
    <submittedName>
        <fullName evidence="3">Uncharacterized protein</fullName>
    </submittedName>
</protein>
<feature type="transmembrane region" description="Helical" evidence="1">
    <location>
        <begin position="455"/>
        <end position="485"/>
    </location>
</feature>
<name>A0A9Q1BLC3_HOLLE</name>
<feature type="transmembrane region" description="Helical" evidence="1">
    <location>
        <begin position="653"/>
        <end position="674"/>
    </location>
</feature>
<feature type="chain" id="PRO_5040113583" evidence="2">
    <location>
        <begin position="28"/>
        <end position="743"/>
    </location>
</feature>
<comment type="caution">
    <text evidence="3">The sequence shown here is derived from an EMBL/GenBank/DDBJ whole genome shotgun (WGS) entry which is preliminary data.</text>
</comment>
<proteinExistence type="predicted"/>
<keyword evidence="1" id="KW-0472">Membrane</keyword>
<feature type="transmembrane region" description="Helical" evidence="1">
    <location>
        <begin position="686"/>
        <end position="706"/>
    </location>
</feature>
<dbReference type="Proteomes" id="UP001152320">
    <property type="component" value="Chromosome 15"/>
</dbReference>
<keyword evidence="1" id="KW-0812">Transmembrane</keyword>
<evidence type="ECO:0000313" key="3">
    <source>
        <dbReference type="EMBL" id="KAJ8028718.1"/>
    </source>
</evidence>
<gene>
    <name evidence="3" type="ORF">HOLleu_31034</name>
</gene>
<feature type="transmembrane region" description="Helical" evidence="1">
    <location>
        <begin position="417"/>
        <end position="435"/>
    </location>
</feature>
<dbReference type="EMBL" id="JAIZAY010000015">
    <property type="protein sequence ID" value="KAJ8028718.1"/>
    <property type="molecule type" value="Genomic_DNA"/>
</dbReference>
<dbReference type="OrthoDB" id="10056199at2759"/>
<evidence type="ECO:0000256" key="1">
    <source>
        <dbReference type="SAM" id="Phobius"/>
    </source>
</evidence>
<feature type="signal peptide" evidence="2">
    <location>
        <begin position="1"/>
        <end position="27"/>
    </location>
</feature>
<evidence type="ECO:0000256" key="2">
    <source>
        <dbReference type="SAM" id="SignalP"/>
    </source>
</evidence>
<keyword evidence="1" id="KW-1133">Transmembrane helix</keyword>
<evidence type="ECO:0000313" key="4">
    <source>
        <dbReference type="Proteomes" id="UP001152320"/>
    </source>
</evidence>
<feature type="transmembrane region" description="Helical" evidence="1">
    <location>
        <begin position="231"/>
        <end position="255"/>
    </location>
</feature>
<feature type="transmembrane region" description="Helical" evidence="1">
    <location>
        <begin position="299"/>
        <end position="319"/>
    </location>
</feature>